<dbReference type="EMBL" id="CADCVN010001106">
    <property type="protein sequence ID" value="CAA9518727.1"/>
    <property type="molecule type" value="Genomic_DNA"/>
</dbReference>
<reference evidence="1" key="1">
    <citation type="submission" date="2020-02" db="EMBL/GenBank/DDBJ databases">
        <authorList>
            <person name="Meier V. D."/>
        </authorList>
    </citation>
    <scope>NUCLEOTIDE SEQUENCE</scope>
    <source>
        <strain evidence="1">AVDCRST_MAG96</strain>
    </source>
</reference>
<accession>A0A6J4TCK6</accession>
<protein>
    <submittedName>
        <fullName evidence="1">Uncharacterized protein</fullName>
    </submittedName>
</protein>
<gene>
    <name evidence="1" type="ORF">AVDCRST_MAG96-2819</name>
</gene>
<organism evidence="1">
    <name type="scientific">uncultured Segetibacter sp</name>
    <dbReference type="NCBI Taxonomy" id="481133"/>
    <lineage>
        <taxon>Bacteria</taxon>
        <taxon>Pseudomonadati</taxon>
        <taxon>Bacteroidota</taxon>
        <taxon>Chitinophagia</taxon>
        <taxon>Chitinophagales</taxon>
        <taxon>Chitinophagaceae</taxon>
        <taxon>Segetibacter</taxon>
        <taxon>environmental samples</taxon>
    </lineage>
</organism>
<name>A0A6J4TCK6_9BACT</name>
<sequence length="59" mass="6782">MITGVVCGGEEGKNQDLHLYRFKGFSLSIAKYLCQLFINFWIFTNLAELVCKDFNKTDT</sequence>
<evidence type="ECO:0000313" key="1">
    <source>
        <dbReference type="EMBL" id="CAA9518727.1"/>
    </source>
</evidence>
<proteinExistence type="predicted"/>
<dbReference type="AlphaFoldDB" id="A0A6J4TCK6"/>